<dbReference type="OrthoDB" id="9176789at2"/>
<dbReference type="KEGG" id="aoz:HUE56_29875"/>
<dbReference type="InterPro" id="IPR037522">
    <property type="entry name" value="HD_GYP_dom"/>
</dbReference>
<evidence type="ECO:0000259" key="1">
    <source>
        <dbReference type="PROSITE" id="PS51832"/>
    </source>
</evidence>
<dbReference type="PANTHER" id="PTHR45228:SF8">
    <property type="entry name" value="TWO-COMPONENT RESPONSE REGULATOR-RELATED"/>
    <property type="match status" value="1"/>
</dbReference>
<dbReference type="Pfam" id="PF13487">
    <property type="entry name" value="HD_5"/>
    <property type="match status" value="1"/>
</dbReference>
<dbReference type="InterPro" id="IPR052020">
    <property type="entry name" value="Cyclic_di-GMP/3'3'-cGAMP_PDE"/>
</dbReference>
<gene>
    <name evidence="2" type="ORF">HUE56_29875</name>
</gene>
<dbReference type="EMBL" id="CP054622">
    <property type="protein sequence ID" value="QKS54713.1"/>
    <property type="molecule type" value="Genomic_DNA"/>
</dbReference>
<keyword evidence="2" id="KW-0614">Plasmid</keyword>
<dbReference type="RefSeq" id="WP_136705955.1">
    <property type="nucleotide sequence ID" value="NZ_BSOV01000001.1"/>
</dbReference>
<evidence type="ECO:0000313" key="3">
    <source>
        <dbReference type="Proteomes" id="UP000509702"/>
    </source>
</evidence>
<keyword evidence="3" id="KW-1185">Reference proteome</keyword>
<feature type="domain" description="HD-GYP" evidence="1">
    <location>
        <begin position="18"/>
        <end position="211"/>
    </location>
</feature>
<dbReference type="AlphaFoldDB" id="A0A6N1ATV2"/>
<name>A0A6N1ATV2_9PROT</name>
<reference evidence="2 3" key="1">
    <citation type="submission" date="2020-06" db="EMBL/GenBank/DDBJ databases">
        <title>Complete genome of Azosprillum oryzae KACC14407.</title>
        <authorList>
            <person name="Kim M."/>
            <person name="Park Y.-J."/>
            <person name="Shin J.-H."/>
        </authorList>
    </citation>
    <scope>NUCLEOTIDE SEQUENCE [LARGE SCALE GENOMIC DNA]</scope>
    <source>
        <strain evidence="2 3">KACC 14407</strain>
        <plasmid evidence="2 3">unnamed7</plasmid>
    </source>
</reference>
<accession>A0A6N1ATV2</accession>
<dbReference type="Gene3D" id="1.10.3210.10">
    <property type="entry name" value="Hypothetical protein af1432"/>
    <property type="match status" value="1"/>
</dbReference>
<dbReference type="SUPFAM" id="SSF109604">
    <property type="entry name" value="HD-domain/PDEase-like"/>
    <property type="match status" value="1"/>
</dbReference>
<dbReference type="Proteomes" id="UP000509702">
    <property type="component" value="Plasmid unnamed7"/>
</dbReference>
<proteinExistence type="predicted"/>
<dbReference type="InterPro" id="IPR003607">
    <property type="entry name" value="HD/PDEase_dom"/>
</dbReference>
<dbReference type="CDD" id="cd00077">
    <property type="entry name" value="HDc"/>
    <property type="match status" value="1"/>
</dbReference>
<evidence type="ECO:0000313" key="2">
    <source>
        <dbReference type="EMBL" id="QKS54713.1"/>
    </source>
</evidence>
<dbReference type="GO" id="GO:0008081">
    <property type="term" value="F:phosphoric diester hydrolase activity"/>
    <property type="evidence" value="ECO:0007669"/>
    <property type="project" value="UniProtKB-ARBA"/>
</dbReference>
<geneLocation type="plasmid" evidence="2 3">
    <name>unnamed7</name>
</geneLocation>
<dbReference type="PANTHER" id="PTHR45228">
    <property type="entry name" value="CYCLIC DI-GMP PHOSPHODIESTERASE TM_0186-RELATED"/>
    <property type="match status" value="1"/>
</dbReference>
<organism evidence="2 3">
    <name type="scientific">Azospirillum oryzae</name>
    <dbReference type="NCBI Taxonomy" id="286727"/>
    <lineage>
        <taxon>Bacteria</taxon>
        <taxon>Pseudomonadati</taxon>
        <taxon>Pseudomonadota</taxon>
        <taxon>Alphaproteobacteria</taxon>
        <taxon>Rhodospirillales</taxon>
        <taxon>Azospirillaceae</taxon>
        <taxon>Azospirillum</taxon>
    </lineage>
</organism>
<sequence length="211" mass="23408">MRQSASTLRRVDVSEPAAAMSLRHTIAQAQELFGEDTAGVGAYNERVGMLVEAFGVHVGLSIETAQRWARAACLHDVGKLWVPAGILLKGGPLSVDERHVMKQHTLMGYLRLQPVCEVAAAMALSHHENFDGSGYPFNLVGSDIPFAGCLVRLLDVYDALRSLRPYKPALSHDEAVAIMLRGDERVRPTMFDPRLLHCFEQYHRLIEARYG</sequence>
<protein>
    <submittedName>
        <fullName evidence="2">HD domain-containing protein</fullName>
    </submittedName>
</protein>
<dbReference type="PROSITE" id="PS51832">
    <property type="entry name" value="HD_GYP"/>
    <property type="match status" value="1"/>
</dbReference>